<proteinExistence type="predicted"/>
<accession>A0AAD7LZT7</accession>
<dbReference type="Proteomes" id="UP001163823">
    <property type="component" value="Chromosome 5"/>
</dbReference>
<name>A0AAD7LZT7_QUISA</name>
<dbReference type="InterPro" id="IPR004320">
    <property type="entry name" value="BPS1_pln"/>
</dbReference>
<evidence type="ECO:0000313" key="2">
    <source>
        <dbReference type="EMBL" id="KAJ7967098.1"/>
    </source>
</evidence>
<evidence type="ECO:0000313" key="3">
    <source>
        <dbReference type="Proteomes" id="UP001163823"/>
    </source>
</evidence>
<protein>
    <submittedName>
        <fullName evidence="2">Uncharacterized protein</fullName>
    </submittedName>
</protein>
<organism evidence="2 3">
    <name type="scientific">Quillaja saponaria</name>
    <name type="common">Soap bark tree</name>
    <dbReference type="NCBI Taxonomy" id="32244"/>
    <lineage>
        <taxon>Eukaryota</taxon>
        <taxon>Viridiplantae</taxon>
        <taxon>Streptophyta</taxon>
        <taxon>Embryophyta</taxon>
        <taxon>Tracheophyta</taxon>
        <taxon>Spermatophyta</taxon>
        <taxon>Magnoliopsida</taxon>
        <taxon>eudicotyledons</taxon>
        <taxon>Gunneridae</taxon>
        <taxon>Pentapetalae</taxon>
        <taxon>rosids</taxon>
        <taxon>fabids</taxon>
        <taxon>Fabales</taxon>
        <taxon>Quillajaceae</taxon>
        <taxon>Quillaja</taxon>
    </lineage>
</organism>
<keyword evidence="3" id="KW-1185">Reference proteome</keyword>
<sequence length="243" mass="27716">MACKICMILWKSCFNCPSSNNPLSQESQEKWVDELLDGSLRLLDVCTAAKDSLLYTKECARELQSIIRRRRGGDMELVTEVRKYLTSRKVVRNAIRKTFANLKGIEKKCTFSTANKDNQTVVLINLLREVEVVTLSIFESLLSLISGSRATQSKLSSWSLVSKLMQTKRVSCTQEADENEYAKVDAEMQSFALQKTIKSDNIDSLQNQLEKLESRSQDLEEGLESLFRRLIKIRVSLLNILNH</sequence>
<dbReference type="AlphaFoldDB" id="A0AAD7LZT7"/>
<dbReference type="GO" id="GO:0048364">
    <property type="term" value="P:root development"/>
    <property type="evidence" value="ECO:0007669"/>
    <property type="project" value="InterPro"/>
</dbReference>
<comment type="caution">
    <text evidence="2">The sequence shown here is derived from an EMBL/GenBank/DDBJ whole genome shotgun (WGS) entry which is preliminary data.</text>
</comment>
<dbReference type="EMBL" id="JARAOO010000005">
    <property type="protein sequence ID" value="KAJ7967098.1"/>
    <property type="molecule type" value="Genomic_DNA"/>
</dbReference>
<dbReference type="PANTHER" id="PTHR33070:SF129">
    <property type="entry name" value="DUF241 DOMAIN PROTEIN"/>
    <property type="match status" value="1"/>
</dbReference>
<dbReference type="KEGG" id="qsa:O6P43_011403"/>
<dbReference type="Pfam" id="PF03087">
    <property type="entry name" value="BPS1"/>
    <property type="match status" value="1"/>
</dbReference>
<keyword evidence="1" id="KW-0175">Coiled coil</keyword>
<feature type="coiled-coil region" evidence="1">
    <location>
        <begin position="195"/>
        <end position="229"/>
    </location>
</feature>
<reference evidence="2" key="1">
    <citation type="journal article" date="2023" name="Science">
        <title>Elucidation of the pathway for biosynthesis of saponin adjuvants from the soapbark tree.</title>
        <authorList>
            <person name="Reed J."/>
            <person name="Orme A."/>
            <person name="El-Demerdash A."/>
            <person name="Owen C."/>
            <person name="Martin L.B.B."/>
            <person name="Misra R.C."/>
            <person name="Kikuchi S."/>
            <person name="Rejzek M."/>
            <person name="Martin A.C."/>
            <person name="Harkess A."/>
            <person name="Leebens-Mack J."/>
            <person name="Louveau T."/>
            <person name="Stephenson M.J."/>
            <person name="Osbourn A."/>
        </authorList>
    </citation>
    <scope>NUCLEOTIDE SEQUENCE</scope>
    <source>
        <strain evidence="2">S10</strain>
    </source>
</reference>
<dbReference type="GO" id="GO:0048367">
    <property type="term" value="P:shoot system development"/>
    <property type="evidence" value="ECO:0007669"/>
    <property type="project" value="InterPro"/>
</dbReference>
<dbReference type="PANTHER" id="PTHR33070">
    <property type="entry name" value="OS06G0725500 PROTEIN"/>
    <property type="match status" value="1"/>
</dbReference>
<gene>
    <name evidence="2" type="ORF">O6P43_011403</name>
</gene>
<evidence type="ECO:0000256" key="1">
    <source>
        <dbReference type="SAM" id="Coils"/>
    </source>
</evidence>